<dbReference type="InterPro" id="IPR025660">
    <property type="entry name" value="Pept_his_AS"/>
</dbReference>
<comment type="caution">
    <text evidence="3">The sequence shown here is derived from an EMBL/GenBank/DDBJ whole genome shotgun (WGS) entry which is preliminary data.</text>
</comment>
<gene>
    <name evidence="3" type="ORF">COX41_05350</name>
</gene>
<dbReference type="EMBL" id="PCRK01000134">
    <property type="protein sequence ID" value="PIP18979.1"/>
    <property type="molecule type" value="Genomic_DNA"/>
</dbReference>
<organism evidence="3 4">
    <name type="scientific">Candidatus Sherwoodlollariibacterium unditelluris</name>
    <dbReference type="NCBI Taxonomy" id="1974757"/>
    <lineage>
        <taxon>Bacteria</taxon>
        <taxon>Pseudomonadati</taxon>
        <taxon>Candidatus Omnitrophota</taxon>
        <taxon>Candidatus Sherwoodlollariibacterium</taxon>
    </lineage>
</organism>
<protein>
    <recommendedName>
        <fullName evidence="2">Peptidase C1A papain C-terminal domain-containing protein</fullName>
    </recommendedName>
</protein>
<dbReference type="PROSITE" id="PS00639">
    <property type="entry name" value="THIOL_PROTEASE_HIS"/>
    <property type="match status" value="1"/>
</dbReference>
<accession>A0A2G9YI88</accession>
<dbReference type="Gene3D" id="3.90.70.10">
    <property type="entry name" value="Cysteine proteinases"/>
    <property type="match status" value="1"/>
</dbReference>
<dbReference type="InterPro" id="IPR038765">
    <property type="entry name" value="Papain-like_cys_pep_sf"/>
</dbReference>
<dbReference type="AlphaFoldDB" id="A0A2G9YI88"/>
<evidence type="ECO:0000313" key="4">
    <source>
        <dbReference type="Proteomes" id="UP000231292"/>
    </source>
</evidence>
<evidence type="ECO:0000313" key="3">
    <source>
        <dbReference type="EMBL" id="PIP18979.1"/>
    </source>
</evidence>
<dbReference type="CDD" id="cd02619">
    <property type="entry name" value="Peptidase_C1"/>
    <property type="match status" value="1"/>
</dbReference>
<feature type="domain" description="Peptidase C1A papain C-terminal" evidence="2">
    <location>
        <begin position="35"/>
        <end position="248"/>
    </location>
</feature>
<dbReference type="InterPro" id="IPR000668">
    <property type="entry name" value="Peptidase_C1A_C"/>
</dbReference>
<sequence length="268" mass="30536">MDRKRENKMSRFGCIRDKFDDRDYLMRAYLPLIKLPKKIDWAPKMSPVRDQGEEGVCVGFATATGMKEYQELLDYQKLVILSPRFLYSECKKIDDMPELEGTTIRAAMQALENKGVCRENYWPYQSHQKNKAKPGAAKDAKRFCIITYARILNLNELRMSLATKGPAVLGIKVFKGMLKTKSGIVPLPKKGERSLGGHAICAVGYDDGKGLVKFKNSWSNKWGEKGYGYLAYEYIQRYMMDAWSSVDIEDPNPLTLASVLSYRKKVLG</sequence>
<name>A0A2G9YI88_9BACT</name>
<dbReference type="Pfam" id="PF00112">
    <property type="entry name" value="Peptidase_C1"/>
    <property type="match status" value="1"/>
</dbReference>
<dbReference type="SMART" id="SM00645">
    <property type="entry name" value="Pept_C1"/>
    <property type="match status" value="1"/>
</dbReference>
<dbReference type="PANTHER" id="PTHR12411">
    <property type="entry name" value="CYSTEINE PROTEASE FAMILY C1-RELATED"/>
    <property type="match status" value="1"/>
</dbReference>
<reference evidence="3 4" key="1">
    <citation type="submission" date="2017-09" db="EMBL/GenBank/DDBJ databases">
        <title>Depth-based differentiation of microbial function through sediment-hosted aquifers and enrichment of novel symbionts in the deep terrestrial subsurface.</title>
        <authorList>
            <person name="Probst A.J."/>
            <person name="Ladd B."/>
            <person name="Jarett J.K."/>
            <person name="Geller-Mcgrath D.E."/>
            <person name="Sieber C.M."/>
            <person name="Emerson J.B."/>
            <person name="Anantharaman K."/>
            <person name="Thomas B.C."/>
            <person name="Malmstrom R."/>
            <person name="Stieglmeier M."/>
            <person name="Klingl A."/>
            <person name="Woyke T."/>
            <person name="Ryan C.M."/>
            <person name="Banfield J.F."/>
        </authorList>
    </citation>
    <scope>NUCLEOTIDE SEQUENCE [LARGE SCALE GENOMIC DNA]</scope>
    <source>
        <strain evidence="3">CG23_combo_of_CG06-09_8_20_14_all_41_10</strain>
    </source>
</reference>
<proteinExistence type="inferred from homology"/>
<evidence type="ECO:0000256" key="1">
    <source>
        <dbReference type="ARBA" id="ARBA00008455"/>
    </source>
</evidence>
<comment type="similarity">
    <text evidence="1">Belongs to the peptidase C1 family.</text>
</comment>
<dbReference type="GO" id="GO:0006508">
    <property type="term" value="P:proteolysis"/>
    <property type="evidence" value="ECO:0007669"/>
    <property type="project" value="InterPro"/>
</dbReference>
<evidence type="ECO:0000259" key="2">
    <source>
        <dbReference type="SMART" id="SM00645"/>
    </source>
</evidence>
<dbReference type="Proteomes" id="UP000231292">
    <property type="component" value="Unassembled WGS sequence"/>
</dbReference>
<dbReference type="SUPFAM" id="SSF54001">
    <property type="entry name" value="Cysteine proteinases"/>
    <property type="match status" value="1"/>
</dbReference>
<dbReference type="InterPro" id="IPR013128">
    <property type="entry name" value="Peptidase_C1A"/>
</dbReference>
<dbReference type="GO" id="GO:0008234">
    <property type="term" value="F:cysteine-type peptidase activity"/>
    <property type="evidence" value="ECO:0007669"/>
    <property type="project" value="InterPro"/>
</dbReference>